<evidence type="ECO:0000256" key="1">
    <source>
        <dbReference type="SAM" id="MobiDB-lite"/>
    </source>
</evidence>
<feature type="compositionally biased region" description="Low complexity" evidence="1">
    <location>
        <begin position="61"/>
        <end position="71"/>
    </location>
</feature>
<proteinExistence type="predicted"/>
<comment type="caution">
    <text evidence="2">The sequence shown here is derived from an EMBL/GenBank/DDBJ whole genome shotgun (WGS) entry which is preliminary data.</text>
</comment>
<protein>
    <submittedName>
        <fullName evidence="2">Uncharacterized protein</fullName>
    </submittedName>
</protein>
<accession>A0ABD2JKR8</accession>
<keyword evidence="3" id="KW-1185">Reference proteome</keyword>
<gene>
    <name evidence="2" type="ORF">niasHS_004152</name>
</gene>
<evidence type="ECO:0000313" key="2">
    <source>
        <dbReference type="EMBL" id="KAL3091218.1"/>
    </source>
</evidence>
<evidence type="ECO:0000313" key="3">
    <source>
        <dbReference type="Proteomes" id="UP001620645"/>
    </source>
</evidence>
<reference evidence="2 3" key="1">
    <citation type="submission" date="2024-10" db="EMBL/GenBank/DDBJ databases">
        <authorList>
            <person name="Kim D."/>
        </authorList>
    </citation>
    <scope>NUCLEOTIDE SEQUENCE [LARGE SCALE GENOMIC DNA]</scope>
    <source>
        <strain evidence="2">Taebaek</strain>
    </source>
</reference>
<name>A0ABD2JKR8_HETSC</name>
<dbReference type="Proteomes" id="UP001620645">
    <property type="component" value="Unassembled WGS sequence"/>
</dbReference>
<organism evidence="2 3">
    <name type="scientific">Heterodera schachtii</name>
    <name type="common">Sugarbeet cyst nematode worm</name>
    <name type="synonym">Tylenchus schachtii</name>
    <dbReference type="NCBI Taxonomy" id="97005"/>
    <lineage>
        <taxon>Eukaryota</taxon>
        <taxon>Metazoa</taxon>
        <taxon>Ecdysozoa</taxon>
        <taxon>Nematoda</taxon>
        <taxon>Chromadorea</taxon>
        <taxon>Rhabditida</taxon>
        <taxon>Tylenchina</taxon>
        <taxon>Tylenchomorpha</taxon>
        <taxon>Tylenchoidea</taxon>
        <taxon>Heteroderidae</taxon>
        <taxon>Heteroderinae</taxon>
        <taxon>Heterodera</taxon>
    </lineage>
</organism>
<sequence>MGGGGKVKNFLKNSNFWLFGPKNGGTETTIDQLQEAPGRFSPNTFAVHHLHFLHTTHIKITTTSSSTTPATEQGTHCSSRPRTDTAAAAPDGRTADGRIHGRSINSAPHHFYEWMRMYGGGGRGGRRDD</sequence>
<dbReference type="EMBL" id="JBICCN010000134">
    <property type="protein sequence ID" value="KAL3091218.1"/>
    <property type="molecule type" value="Genomic_DNA"/>
</dbReference>
<dbReference type="AlphaFoldDB" id="A0ABD2JKR8"/>
<feature type="region of interest" description="Disordered" evidence="1">
    <location>
        <begin position="61"/>
        <end position="104"/>
    </location>
</feature>